<evidence type="ECO:0000313" key="4">
    <source>
        <dbReference type="EMBL" id="MTS28203.1"/>
    </source>
</evidence>
<dbReference type="InterPro" id="IPR047650">
    <property type="entry name" value="Transpos_IS110"/>
</dbReference>
<dbReference type="PANTHER" id="PTHR33055">
    <property type="entry name" value="TRANSPOSASE FOR INSERTION SEQUENCE ELEMENT IS1111A"/>
    <property type="match status" value="1"/>
</dbReference>
<comment type="caution">
    <text evidence="4">The sequence shown here is derived from an EMBL/GenBank/DDBJ whole genome shotgun (WGS) entry which is preliminary data.</text>
</comment>
<feature type="coiled-coil region" evidence="1">
    <location>
        <begin position="252"/>
        <end position="279"/>
    </location>
</feature>
<accession>A0A6L6LTR3</accession>
<dbReference type="AlphaFoldDB" id="A0A6L6LTR3"/>
<feature type="domain" description="Transposase IS110-like N-terminal" evidence="2">
    <location>
        <begin position="19"/>
        <end position="179"/>
    </location>
</feature>
<dbReference type="EMBL" id="WMZU01000023">
    <property type="protein sequence ID" value="MTS28203.1"/>
    <property type="molecule type" value="Genomic_DNA"/>
</dbReference>
<dbReference type="GO" id="GO:0004803">
    <property type="term" value="F:transposase activity"/>
    <property type="evidence" value="ECO:0007669"/>
    <property type="project" value="InterPro"/>
</dbReference>
<proteinExistence type="predicted"/>
<evidence type="ECO:0000313" key="5">
    <source>
        <dbReference type="Proteomes" id="UP000472755"/>
    </source>
</evidence>
<organism evidence="4 5">
    <name type="scientific">Ruthenibacterium lactatiformans</name>
    <dbReference type="NCBI Taxonomy" id="1550024"/>
    <lineage>
        <taxon>Bacteria</taxon>
        <taxon>Bacillati</taxon>
        <taxon>Bacillota</taxon>
        <taxon>Clostridia</taxon>
        <taxon>Eubacteriales</taxon>
        <taxon>Oscillospiraceae</taxon>
        <taxon>Ruthenibacterium</taxon>
    </lineage>
</organism>
<dbReference type="Proteomes" id="UP000472755">
    <property type="component" value="Unassembled WGS sequence"/>
</dbReference>
<dbReference type="Pfam" id="PF01548">
    <property type="entry name" value="DEDD_Tnp_IS110"/>
    <property type="match status" value="1"/>
</dbReference>
<dbReference type="GO" id="GO:0003677">
    <property type="term" value="F:DNA binding"/>
    <property type="evidence" value="ECO:0007669"/>
    <property type="project" value="InterPro"/>
</dbReference>
<keyword evidence="1" id="KW-0175">Coiled coil</keyword>
<dbReference type="PANTHER" id="PTHR33055:SF13">
    <property type="entry name" value="TRANSPOSASE"/>
    <property type="match status" value="1"/>
</dbReference>
<dbReference type="RefSeq" id="WP_155202258.1">
    <property type="nucleotide sequence ID" value="NZ_WMZN01000010.1"/>
</dbReference>
<dbReference type="Pfam" id="PF02371">
    <property type="entry name" value="Transposase_20"/>
    <property type="match status" value="1"/>
</dbReference>
<feature type="domain" description="Transposase IS116/IS110/IS902 C-terminal" evidence="3">
    <location>
        <begin position="288"/>
        <end position="369"/>
    </location>
</feature>
<dbReference type="InterPro" id="IPR003346">
    <property type="entry name" value="Transposase_20"/>
</dbReference>
<sequence>MSVTQNEKIRQVTDTTMVIGVDIASELHWARAFDWRGLELGKAVKFENSAEGFNFFLRWVSELTVEQKKDSVMVGLEPTGHYWFTLAAHLQGGDFKLVLVNPYHVKRSKELDDGHPSKSDKKDPKTIAKLVLEGRYVYPYIPQGLYAELRVAMNCRWRIRKELASIQNQIQRWLKIYFPEHSKVFGRFTGAGSMALLHSAPFPSDLISLGVEGISGIWKQMKLRGIGRKRAQRIYEAAQTSIGCTTGMEASRMELQILLEDYDAKLQQYERVMQVVENLCSQIPAVAELLKIQGLGRVTVAGLFAEIGDIRRFESPRQIQKLAGLAITENSSGKHKGPTEISRRGRSRLRAILFRAAIPLLAKNREFQLLHRYYTTRQNNPLQKIQSVIAICCKLLRVFYALATKDCAYSPEKMLADIQRNQPLKAA</sequence>
<name>A0A6L6LTR3_9FIRM</name>
<reference evidence="4 5" key="1">
    <citation type="journal article" date="2019" name="Nat. Med.">
        <title>A library of human gut bacterial isolates paired with longitudinal multiomics data enables mechanistic microbiome research.</title>
        <authorList>
            <person name="Poyet M."/>
            <person name="Groussin M."/>
            <person name="Gibbons S.M."/>
            <person name="Avila-Pacheco J."/>
            <person name="Jiang X."/>
            <person name="Kearney S.M."/>
            <person name="Perrotta A.R."/>
            <person name="Berdy B."/>
            <person name="Zhao S."/>
            <person name="Lieberman T.D."/>
            <person name="Swanson P.K."/>
            <person name="Smith M."/>
            <person name="Roesemann S."/>
            <person name="Alexander J.E."/>
            <person name="Rich S.A."/>
            <person name="Livny J."/>
            <person name="Vlamakis H."/>
            <person name="Clish C."/>
            <person name="Bullock K."/>
            <person name="Deik A."/>
            <person name="Scott J."/>
            <person name="Pierce K.A."/>
            <person name="Xavier R.J."/>
            <person name="Alm E.J."/>
        </authorList>
    </citation>
    <scope>NUCLEOTIDE SEQUENCE [LARGE SCALE GENOMIC DNA]</scope>
    <source>
        <strain evidence="4 5">BIOML-A4</strain>
    </source>
</reference>
<gene>
    <name evidence="4" type="ORF">GMD59_13030</name>
</gene>
<evidence type="ECO:0000259" key="3">
    <source>
        <dbReference type="Pfam" id="PF02371"/>
    </source>
</evidence>
<dbReference type="InterPro" id="IPR002525">
    <property type="entry name" value="Transp_IS110-like_N"/>
</dbReference>
<dbReference type="GO" id="GO:0006313">
    <property type="term" value="P:DNA transposition"/>
    <property type="evidence" value="ECO:0007669"/>
    <property type="project" value="InterPro"/>
</dbReference>
<evidence type="ECO:0000259" key="2">
    <source>
        <dbReference type="Pfam" id="PF01548"/>
    </source>
</evidence>
<protein>
    <submittedName>
        <fullName evidence="4">IS110 family transposase</fullName>
    </submittedName>
</protein>
<evidence type="ECO:0000256" key="1">
    <source>
        <dbReference type="SAM" id="Coils"/>
    </source>
</evidence>
<dbReference type="NCBIfam" id="NF033542">
    <property type="entry name" value="transpos_IS110"/>
    <property type="match status" value="1"/>
</dbReference>